<dbReference type="PANTHER" id="PTHR38755:SF1">
    <property type="entry name" value="METHYLENE-TETRAHYDROFOLATE REDUCTASE C-TERMINAL DOMAIN-CONTAINING PROTEIN"/>
    <property type="match status" value="1"/>
</dbReference>
<evidence type="ECO:0000259" key="1">
    <source>
        <dbReference type="Pfam" id="PF12225"/>
    </source>
</evidence>
<dbReference type="EMBL" id="MNYI01000128">
    <property type="protein sequence ID" value="OIP40146.1"/>
    <property type="molecule type" value="Genomic_DNA"/>
</dbReference>
<comment type="caution">
    <text evidence="2">The sequence shown here is derived from an EMBL/GenBank/DDBJ whole genome shotgun (WGS) entry which is preliminary data.</text>
</comment>
<protein>
    <recommendedName>
        <fullName evidence="1">Methylene-tetrahydrofolate reductase C-terminal-like domain-containing protein</fullName>
    </recommendedName>
</protein>
<dbReference type="Pfam" id="PF12225">
    <property type="entry name" value="DUF5981"/>
    <property type="match status" value="1"/>
</dbReference>
<dbReference type="PANTHER" id="PTHR38755">
    <property type="entry name" value="5,10-METHYLENETETRAHYDROFOLATE REDUCTASE"/>
    <property type="match status" value="1"/>
</dbReference>
<sequence length="226" mass="25040">MIVAEQKPIQEIKAMIADHQKVLVVGCATCVTVCMAGGEKEVGIIASCLRMALRIDGKEPQMIEDCIQRQCEWEFVDTLKDKVDGVDAVLSSACGVGVQALAERFPNKPVYPALNTSFMGMPKEHGLWVENCRGCGNCGLGRFGGICPIARCSKGLLNGPCGGSQNGKCEVSKEMDCGWQLIYERLKRLDQLEKLEEILPPKDWSTDRDKGQRRMYRGDVYYEQTV</sequence>
<evidence type="ECO:0000313" key="2">
    <source>
        <dbReference type="EMBL" id="OIP40146.1"/>
    </source>
</evidence>
<organism evidence="2 3">
    <name type="scientific">Candidatus Desantisbacteria bacterium CG2_30_40_21</name>
    <dbReference type="NCBI Taxonomy" id="1817895"/>
    <lineage>
        <taxon>Bacteria</taxon>
        <taxon>Candidatus Desantisiibacteriota</taxon>
    </lineage>
</organism>
<proteinExistence type="predicted"/>
<name>A0A1J5E674_9BACT</name>
<dbReference type="Proteomes" id="UP000183085">
    <property type="component" value="Unassembled WGS sequence"/>
</dbReference>
<accession>A0A1J5E674</accession>
<dbReference type="AlphaFoldDB" id="A0A1J5E674"/>
<gene>
    <name evidence="2" type="ORF">AUJ95_04855</name>
</gene>
<dbReference type="InterPro" id="IPR022026">
    <property type="entry name" value="DUF5981"/>
</dbReference>
<feature type="domain" description="Methylene-tetrahydrofolate reductase C-terminal-like" evidence="1">
    <location>
        <begin position="111"/>
        <end position="205"/>
    </location>
</feature>
<reference evidence="2 3" key="1">
    <citation type="journal article" date="2016" name="Environ. Microbiol.">
        <title>Genomic resolution of a cold subsurface aquifer community provides metabolic insights for novel microbes adapted to high CO concentrations.</title>
        <authorList>
            <person name="Probst A.J."/>
            <person name="Castelle C.J."/>
            <person name="Singh A."/>
            <person name="Brown C.T."/>
            <person name="Anantharaman K."/>
            <person name="Sharon I."/>
            <person name="Hug L.A."/>
            <person name="Burstein D."/>
            <person name="Emerson J.B."/>
            <person name="Thomas B.C."/>
            <person name="Banfield J.F."/>
        </authorList>
    </citation>
    <scope>NUCLEOTIDE SEQUENCE [LARGE SCALE GENOMIC DNA]</scope>
    <source>
        <strain evidence="2">CG2_30_40_21</strain>
    </source>
</reference>
<dbReference type="STRING" id="1817895.AUJ95_04855"/>
<evidence type="ECO:0000313" key="3">
    <source>
        <dbReference type="Proteomes" id="UP000183085"/>
    </source>
</evidence>